<dbReference type="EMBL" id="KJ510415">
    <property type="protein sequence ID" value="AHY27073.1"/>
    <property type="molecule type" value="Genomic_DNA"/>
</dbReference>
<dbReference type="RefSeq" id="YP_009032495.1">
    <property type="nucleotide sequence ID" value="NC_024148.1"/>
</dbReference>
<keyword evidence="2" id="KW-1185">Reference proteome</keyword>
<name>A0A023W7M4_9CAUD</name>
<organism evidence="1 2">
    <name type="scientific">Mycobacterium phage Phantastic</name>
    <dbReference type="NCBI Taxonomy" id="1486426"/>
    <lineage>
        <taxon>Viruses</taxon>
        <taxon>Duplodnaviria</taxon>
        <taxon>Heunggongvirae</taxon>
        <taxon>Uroviricota</taxon>
        <taxon>Caudoviricetes</taxon>
        <taxon>Veracruzvirus</taxon>
        <taxon>Veracruzvirus phantastic</taxon>
    </lineage>
</organism>
<dbReference type="SUPFAM" id="SSF53474">
    <property type="entry name" value="alpha/beta-Hydrolases"/>
    <property type="match status" value="1"/>
</dbReference>
<accession>A0A023W7M4</accession>
<dbReference type="InterPro" id="IPR029058">
    <property type="entry name" value="AB_hydrolase_fold"/>
</dbReference>
<evidence type="ECO:0000313" key="1">
    <source>
        <dbReference type="EMBL" id="AHY27073.1"/>
    </source>
</evidence>
<dbReference type="Gene3D" id="1.10.10.1120">
    <property type="entry name" value="Lysin B, C-terminal linker domain"/>
    <property type="match status" value="1"/>
</dbReference>
<protein>
    <submittedName>
        <fullName evidence="1">Lysin B</fullName>
    </submittedName>
</protein>
<dbReference type="KEGG" id="vg:19488199"/>
<dbReference type="Proteomes" id="UP000024443">
    <property type="component" value="Segment"/>
</dbReference>
<dbReference type="InterPro" id="IPR041855">
    <property type="entry name" value="Lysin_B_C_ter"/>
</dbReference>
<dbReference type="OrthoDB" id="4625at10239"/>
<evidence type="ECO:0000313" key="2">
    <source>
        <dbReference type="Proteomes" id="UP000024443"/>
    </source>
</evidence>
<dbReference type="Gene3D" id="3.40.50.1820">
    <property type="entry name" value="alpha/beta hydrolase"/>
    <property type="match status" value="1"/>
</dbReference>
<reference evidence="1 2" key="1">
    <citation type="submission" date="2014-02" db="EMBL/GenBank/DDBJ databases">
        <authorList>
            <person name="Meadows H.N."/>
            <person name="Fisher J.N.B."/>
            <person name="Gardner A.V."/>
            <person name="Merrill B.D."/>
            <person name="Hartmann K.A."/>
            <person name="Bailey M.E."/>
            <person name="Beckstead A.P."/>
            <person name="Deus L.M."/>
            <person name="Earl A.S."/>
            <person name="Easter R.A."/>
            <person name="Gibby P.D."/>
            <person name="Graves K.A."/>
            <person name="Ayer P.A."/>
            <person name="Heiner M.E."/>
            <person name="Herring J.A."/>
            <person name="Jaen A.D."/>
            <person name="Liu J.E."/>
            <person name="Manci A.M."/>
            <person name="Nielsen D.A."/>
            <person name="Paz H.C."/>
            <person name="Sabin N.R."/>
            <person name="Solomon M.B."/>
            <person name="Sutter R.A."/>
            <person name="Wake B.N."/>
            <person name="Willyerd H.J."/>
            <person name="Zimmerman L.J."/>
            <person name="Breakwell D.P."/>
            <person name="Burnett S.H."/>
            <person name="Grose J.H."/>
            <person name="Bradley K.W."/>
            <person name="Clarke D.Q."/>
            <person name="Lewis M.F."/>
            <person name="Barker L.P."/>
            <person name="Bailey C."/>
            <person name="Asai D.J."/>
            <person name="Garber M.L."/>
            <person name="Bowman C.A."/>
            <person name="Russell D.A."/>
            <person name="Pope W.H."/>
            <person name="Jacobs-Sera D."/>
            <person name="Hendrix R.W."/>
            <person name="Hatfull G.F."/>
        </authorList>
    </citation>
    <scope>NUCLEOTIDE SEQUENCE [LARGE SCALE GENOMIC DNA]</scope>
</reference>
<proteinExistence type="predicted"/>
<sequence length="246" mass="28073">MSDRWLFTVHGTGQPDPLGPGLPADTARQVLDLYRWQPIGNYPAAAFPMWHSVMDGVRELRVQLRRVRPGDTVNLAGYSQGAMVVAYVLKYDIMNPAGEFHYLLHQVRKVVFWGNPMRQQGIAHDDRWIHRIAAPDTHGIMEDRLEGLEHAPFEVRDYAHDEDMYASIRDDDMHEYQIAICKIVMRATDWWIGENSIMHQLWELGQRPIWEGIAAVNAAIDALKFAGSTAHGYNIGPAVEFLRDLT</sequence>
<dbReference type="GeneID" id="19488199"/>
<gene>
    <name evidence="1" type="primary">10</name>
    <name evidence="1" type="ORF">PBI_PHANTASTIC_10</name>
</gene>